<dbReference type="AlphaFoldDB" id="A0AA39UNQ3"/>
<evidence type="ECO:0000313" key="1">
    <source>
        <dbReference type="EMBL" id="KAK0495898.1"/>
    </source>
</evidence>
<dbReference type="Proteomes" id="UP001175228">
    <property type="component" value="Unassembled WGS sequence"/>
</dbReference>
<protein>
    <submittedName>
        <fullName evidence="1">Uncharacterized protein</fullName>
    </submittedName>
</protein>
<proteinExistence type="predicted"/>
<gene>
    <name evidence="1" type="ORF">EDD18DRAFT_222778</name>
</gene>
<reference evidence="1" key="1">
    <citation type="submission" date="2023-06" db="EMBL/GenBank/DDBJ databases">
        <authorList>
            <consortium name="Lawrence Berkeley National Laboratory"/>
            <person name="Ahrendt S."/>
            <person name="Sahu N."/>
            <person name="Indic B."/>
            <person name="Wong-Bajracharya J."/>
            <person name="Merenyi Z."/>
            <person name="Ke H.-M."/>
            <person name="Monk M."/>
            <person name="Kocsube S."/>
            <person name="Drula E."/>
            <person name="Lipzen A."/>
            <person name="Balint B."/>
            <person name="Henrissat B."/>
            <person name="Andreopoulos B."/>
            <person name="Martin F.M."/>
            <person name="Harder C.B."/>
            <person name="Rigling D."/>
            <person name="Ford K.L."/>
            <person name="Foster G.D."/>
            <person name="Pangilinan J."/>
            <person name="Papanicolaou A."/>
            <person name="Barry K."/>
            <person name="LaButti K."/>
            <person name="Viragh M."/>
            <person name="Koriabine M."/>
            <person name="Yan M."/>
            <person name="Riley R."/>
            <person name="Champramary S."/>
            <person name="Plett K.L."/>
            <person name="Tsai I.J."/>
            <person name="Slot J."/>
            <person name="Sipos G."/>
            <person name="Plett J."/>
            <person name="Nagy L.G."/>
            <person name="Grigoriev I.V."/>
        </authorList>
    </citation>
    <scope>NUCLEOTIDE SEQUENCE</scope>
    <source>
        <strain evidence="1">HWK02</strain>
    </source>
</reference>
<name>A0AA39UNQ3_9AGAR</name>
<organism evidence="1 2">
    <name type="scientific">Armillaria luteobubalina</name>
    <dbReference type="NCBI Taxonomy" id="153913"/>
    <lineage>
        <taxon>Eukaryota</taxon>
        <taxon>Fungi</taxon>
        <taxon>Dikarya</taxon>
        <taxon>Basidiomycota</taxon>
        <taxon>Agaricomycotina</taxon>
        <taxon>Agaricomycetes</taxon>
        <taxon>Agaricomycetidae</taxon>
        <taxon>Agaricales</taxon>
        <taxon>Marasmiineae</taxon>
        <taxon>Physalacriaceae</taxon>
        <taxon>Armillaria</taxon>
    </lineage>
</organism>
<dbReference type="EMBL" id="JAUEPU010000016">
    <property type="protein sequence ID" value="KAK0495898.1"/>
    <property type="molecule type" value="Genomic_DNA"/>
</dbReference>
<comment type="caution">
    <text evidence="1">The sequence shown here is derived from an EMBL/GenBank/DDBJ whole genome shotgun (WGS) entry which is preliminary data.</text>
</comment>
<sequence length="203" mass="22303">MLWLVSQHQPPTLPPSLAAVVSSSSSPCPSLPLPPQPNVSIIPHSLQGARAVPPPTRTCETSLYPPASNSPLIVFHSRYHCTRCSFSTNYRSCFVAHEQKFQYVSPSLSLLFPSPPPLTLSPPRPRVMRTCKDAPSCSFRYSDPSEMVRHRRLFHRSELRPFIVITPESVALDEAIACLTNLAIGQAGPSLPDSFSPMAVDED</sequence>
<accession>A0AA39UNQ3</accession>
<evidence type="ECO:0000313" key="2">
    <source>
        <dbReference type="Proteomes" id="UP001175228"/>
    </source>
</evidence>
<keyword evidence="2" id="KW-1185">Reference proteome</keyword>